<sequence>MLAQLQWVELHLNSQASLAGSDETDPGTSDWWTKATVRVLPDEDEADGVEPWYEVEGTALSTKRLDEESIDVTIFEANGLTIDLQHVEDVHDALDARSEDYAKFIPLFGGRDQFGFVTLRADLEDQIESLGTHVVIIDRVQLAPAWRGLGGVGRLLTARLLRWVCADPRLVAVLPFPIDLDRALLKDDSVFEPALEQVRRTWAALGFRPDTGRLWVMDPSDGTHQNAVTQIEKTLDL</sequence>
<organism evidence="1 2">
    <name type="scientific">Amycolatopsis vastitatis</name>
    <dbReference type="NCBI Taxonomy" id="1905142"/>
    <lineage>
        <taxon>Bacteria</taxon>
        <taxon>Bacillati</taxon>
        <taxon>Actinomycetota</taxon>
        <taxon>Actinomycetes</taxon>
        <taxon>Pseudonocardiales</taxon>
        <taxon>Pseudonocardiaceae</taxon>
        <taxon>Amycolatopsis</taxon>
    </lineage>
</organism>
<dbReference type="Proteomes" id="UP000215199">
    <property type="component" value="Unassembled WGS sequence"/>
</dbReference>
<reference evidence="2" key="1">
    <citation type="submission" date="2017-07" db="EMBL/GenBank/DDBJ databases">
        <title>Comparative genome mining reveals phylogenetic distribution patterns of secondary metabolites in Amycolatopsis.</title>
        <authorList>
            <person name="Adamek M."/>
            <person name="Alanjary M."/>
            <person name="Sales-Ortells H."/>
            <person name="Goodfellow M."/>
            <person name="Bull A.T."/>
            <person name="Kalinowski J."/>
            <person name="Ziemert N."/>
        </authorList>
    </citation>
    <scope>NUCLEOTIDE SEQUENCE [LARGE SCALE GENOMIC DNA]</scope>
    <source>
        <strain evidence="2">H5</strain>
    </source>
</reference>
<comment type="caution">
    <text evidence="1">The sequence shown here is derived from an EMBL/GenBank/DDBJ whole genome shotgun (WGS) entry which is preliminary data.</text>
</comment>
<accession>A0A229SK21</accession>
<evidence type="ECO:0000313" key="2">
    <source>
        <dbReference type="Proteomes" id="UP000215199"/>
    </source>
</evidence>
<gene>
    <name evidence="1" type="ORF">CF165_48410</name>
</gene>
<proteinExistence type="predicted"/>
<keyword evidence="2" id="KW-1185">Reference proteome</keyword>
<dbReference type="EMBL" id="NMUL01000087">
    <property type="protein sequence ID" value="OXM59317.1"/>
    <property type="molecule type" value="Genomic_DNA"/>
</dbReference>
<protein>
    <submittedName>
        <fullName evidence="1">Uncharacterized protein</fullName>
    </submittedName>
</protein>
<name>A0A229SK21_9PSEU</name>
<evidence type="ECO:0000313" key="1">
    <source>
        <dbReference type="EMBL" id="OXM59317.1"/>
    </source>
</evidence>
<dbReference type="AlphaFoldDB" id="A0A229SK21"/>